<reference evidence="2" key="1">
    <citation type="submission" date="2020-11" db="EMBL/GenBank/DDBJ databases">
        <authorList>
            <consortium name="DOE Joint Genome Institute"/>
            <person name="Ahrendt S."/>
            <person name="Riley R."/>
            <person name="Andreopoulos W."/>
            <person name="Labutti K."/>
            <person name="Pangilinan J."/>
            <person name="Ruiz-Duenas F.J."/>
            <person name="Barrasa J.M."/>
            <person name="Sanchez-Garcia M."/>
            <person name="Camarero S."/>
            <person name="Miyauchi S."/>
            <person name="Serrano A."/>
            <person name="Linde D."/>
            <person name="Babiker R."/>
            <person name="Drula E."/>
            <person name="Ayuso-Fernandez I."/>
            <person name="Pacheco R."/>
            <person name="Padilla G."/>
            <person name="Ferreira P."/>
            <person name="Barriuso J."/>
            <person name="Kellner H."/>
            <person name="Castanera R."/>
            <person name="Alfaro M."/>
            <person name="Ramirez L."/>
            <person name="Pisabarro A.G."/>
            <person name="Kuo A."/>
            <person name="Tritt A."/>
            <person name="Lipzen A."/>
            <person name="He G."/>
            <person name="Yan M."/>
            <person name="Ng V."/>
            <person name="Cullen D."/>
            <person name="Martin F."/>
            <person name="Rosso M.-N."/>
            <person name="Henrissat B."/>
            <person name="Hibbett D."/>
            <person name="Martinez A.T."/>
            <person name="Grigoriev I.V."/>
        </authorList>
    </citation>
    <scope>NUCLEOTIDE SEQUENCE</scope>
    <source>
        <strain evidence="2">ATCC 90797</strain>
    </source>
</reference>
<dbReference type="AlphaFoldDB" id="A0A9P5ZI05"/>
<comment type="caution">
    <text evidence="2">The sequence shown here is derived from an EMBL/GenBank/DDBJ whole genome shotgun (WGS) entry which is preliminary data.</text>
</comment>
<feature type="region of interest" description="Disordered" evidence="1">
    <location>
        <begin position="163"/>
        <end position="195"/>
    </location>
</feature>
<dbReference type="Proteomes" id="UP000807025">
    <property type="component" value="Unassembled WGS sequence"/>
</dbReference>
<evidence type="ECO:0000313" key="3">
    <source>
        <dbReference type="Proteomes" id="UP000807025"/>
    </source>
</evidence>
<feature type="compositionally biased region" description="Acidic residues" evidence="1">
    <location>
        <begin position="114"/>
        <end position="130"/>
    </location>
</feature>
<protein>
    <submittedName>
        <fullName evidence="2">Uncharacterized protein</fullName>
    </submittedName>
</protein>
<organism evidence="2 3">
    <name type="scientific">Pleurotus eryngii</name>
    <name type="common">Boletus of the steppes</name>
    <dbReference type="NCBI Taxonomy" id="5323"/>
    <lineage>
        <taxon>Eukaryota</taxon>
        <taxon>Fungi</taxon>
        <taxon>Dikarya</taxon>
        <taxon>Basidiomycota</taxon>
        <taxon>Agaricomycotina</taxon>
        <taxon>Agaricomycetes</taxon>
        <taxon>Agaricomycetidae</taxon>
        <taxon>Agaricales</taxon>
        <taxon>Pleurotineae</taxon>
        <taxon>Pleurotaceae</taxon>
        <taxon>Pleurotus</taxon>
    </lineage>
</organism>
<evidence type="ECO:0000256" key="1">
    <source>
        <dbReference type="SAM" id="MobiDB-lite"/>
    </source>
</evidence>
<accession>A0A9P5ZI05</accession>
<evidence type="ECO:0000313" key="2">
    <source>
        <dbReference type="EMBL" id="KAF9487772.1"/>
    </source>
</evidence>
<keyword evidence="3" id="KW-1185">Reference proteome</keyword>
<proteinExistence type="predicted"/>
<sequence>MSPMDWWHLLEQNPSSAVLAHCTIKLFAITPNSMADEQTASIFSWINAPHHSHQKSDTIVKLAQLRSHYIRESGEKKPSNRPTVKFRNMKTTLFNDFKTGAASLNPGNGGNIESESESDSEDESDYESDVGESSATDLTFVPSDEITVGVEVELDLPVLRDLLADDGPADGEQAVTNLSPPLDTGSDGTIRWAFD</sequence>
<name>A0A9P5ZI05_PLEER</name>
<dbReference type="EMBL" id="MU154751">
    <property type="protein sequence ID" value="KAF9487772.1"/>
    <property type="molecule type" value="Genomic_DNA"/>
</dbReference>
<dbReference type="OrthoDB" id="3236755at2759"/>
<feature type="region of interest" description="Disordered" evidence="1">
    <location>
        <begin position="98"/>
        <end position="137"/>
    </location>
</feature>
<gene>
    <name evidence="2" type="ORF">BDN71DRAFT_1594310</name>
</gene>